<proteinExistence type="predicted"/>
<name>M1DXF0_SOLTU</name>
<protein>
    <submittedName>
        <fullName evidence="1">Uncharacterized protein</fullName>
    </submittedName>
</protein>
<evidence type="ECO:0000313" key="2">
    <source>
        <dbReference type="Proteomes" id="UP000011115"/>
    </source>
</evidence>
<evidence type="ECO:0000313" key="1">
    <source>
        <dbReference type="EnsemblPlants" id="PGSC0003DMT400095964"/>
    </source>
</evidence>
<reference evidence="2" key="1">
    <citation type="journal article" date="2011" name="Nature">
        <title>Genome sequence and analysis of the tuber crop potato.</title>
        <authorList>
            <consortium name="The Potato Genome Sequencing Consortium"/>
        </authorList>
    </citation>
    <scope>NUCLEOTIDE SEQUENCE [LARGE SCALE GENOMIC DNA]</scope>
    <source>
        <strain evidence="2">cv. DM1-3 516 R44</strain>
    </source>
</reference>
<dbReference type="Proteomes" id="UP000011115">
    <property type="component" value="Unassembled WGS sequence"/>
</dbReference>
<dbReference type="EnsemblPlants" id="PGSC0003DMT400095964">
    <property type="protein sequence ID" value="PGSC0003DMT400095964"/>
    <property type="gene ID" value="PGSC0003DMG400045535"/>
</dbReference>
<dbReference type="Gramene" id="PGSC0003DMT400095964">
    <property type="protein sequence ID" value="PGSC0003DMT400095964"/>
    <property type="gene ID" value="PGSC0003DMG400045535"/>
</dbReference>
<reference evidence="1" key="2">
    <citation type="submission" date="2015-06" db="UniProtKB">
        <authorList>
            <consortium name="EnsemblPlants"/>
        </authorList>
    </citation>
    <scope>IDENTIFICATION</scope>
    <source>
        <strain evidence="1">DM1-3 516 R44</strain>
    </source>
</reference>
<keyword evidence="2" id="KW-1185">Reference proteome</keyword>
<organism evidence="1 2">
    <name type="scientific">Solanum tuberosum</name>
    <name type="common">Potato</name>
    <dbReference type="NCBI Taxonomy" id="4113"/>
    <lineage>
        <taxon>Eukaryota</taxon>
        <taxon>Viridiplantae</taxon>
        <taxon>Streptophyta</taxon>
        <taxon>Embryophyta</taxon>
        <taxon>Tracheophyta</taxon>
        <taxon>Spermatophyta</taxon>
        <taxon>Magnoliopsida</taxon>
        <taxon>eudicotyledons</taxon>
        <taxon>Gunneridae</taxon>
        <taxon>Pentapetalae</taxon>
        <taxon>asterids</taxon>
        <taxon>lamiids</taxon>
        <taxon>Solanales</taxon>
        <taxon>Solanaceae</taxon>
        <taxon>Solanoideae</taxon>
        <taxon>Solaneae</taxon>
        <taxon>Solanum</taxon>
    </lineage>
</organism>
<dbReference type="InParanoid" id="M1DXF0"/>
<sequence>MLVVRGWPPATHPPEASENWLRVDPRQDLRTVGQTTIYGLGPFMSSTVRSRLDRFPILSSTASVITPPCRAYRRNVNARDANTAPPVLY</sequence>
<dbReference type="HOGENOM" id="CLU_2459065_0_0_1"/>
<dbReference type="AlphaFoldDB" id="M1DXF0"/>
<dbReference type="PaxDb" id="4113-PGSC0003DMT400095964"/>
<accession>M1DXF0</accession>